<dbReference type="CDD" id="cd01949">
    <property type="entry name" value="GGDEF"/>
    <property type="match status" value="1"/>
</dbReference>
<organism evidence="8 9">
    <name type="scientific">Paenibacillus endophyticus</name>
    <dbReference type="NCBI Taxonomy" id="1294268"/>
    <lineage>
        <taxon>Bacteria</taxon>
        <taxon>Bacillati</taxon>
        <taxon>Bacillota</taxon>
        <taxon>Bacilli</taxon>
        <taxon>Bacillales</taxon>
        <taxon>Paenibacillaceae</taxon>
        <taxon>Paenibacillus</taxon>
    </lineage>
</organism>
<keyword evidence="2" id="KW-1003">Cell membrane</keyword>
<accession>A0A7W5GAA0</accession>
<dbReference type="SMART" id="SM00267">
    <property type="entry name" value="GGDEF"/>
    <property type="match status" value="1"/>
</dbReference>
<evidence type="ECO:0000313" key="9">
    <source>
        <dbReference type="Proteomes" id="UP000518605"/>
    </source>
</evidence>
<dbReference type="Pfam" id="PF22673">
    <property type="entry name" value="MCP-like_PDC_1"/>
    <property type="match status" value="1"/>
</dbReference>
<protein>
    <submittedName>
        <fullName evidence="8">Diguanylate cyclase (GGDEF)-like protein</fullName>
    </submittedName>
</protein>
<dbReference type="Pfam" id="PF00672">
    <property type="entry name" value="HAMP"/>
    <property type="match status" value="1"/>
</dbReference>
<dbReference type="SUPFAM" id="SSF55073">
    <property type="entry name" value="Nucleotide cyclase"/>
    <property type="match status" value="1"/>
</dbReference>
<dbReference type="PROSITE" id="PS50883">
    <property type="entry name" value="EAL"/>
    <property type="match status" value="1"/>
</dbReference>
<evidence type="ECO:0000313" key="8">
    <source>
        <dbReference type="EMBL" id="MBB3152546.1"/>
    </source>
</evidence>
<keyword evidence="4" id="KW-0812">Transmembrane</keyword>
<dbReference type="InterPro" id="IPR003660">
    <property type="entry name" value="HAMP_dom"/>
</dbReference>
<feature type="domain" description="HAMP" evidence="6">
    <location>
        <begin position="342"/>
        <end position="394"/>
    </location>
</feature>
<evidence type="ECO:0000256" key="3">
    <source>
        <dbReference type="ARBA" id="ARBA00023136"/>
    </source>
</evidence>
<comment type="caution">
    <text evidence="8">The sequence shown here is derived from an EMBL/GenBank/DDBJ whole genome shotgun (WGS) entry which is preliminary data.</text>
</comment>
<dbReference type="Gene3D" id="3.30.70.270">
    <property type="match status" value="1"/>
</dbReference>
<dbReference type="InterPro" id="IPR043128">
    <property type="entry name" value="Rev_trsase/Diguanyl_cyclase"/>
</dbReference>
<dbReference type="InterPro" id="IPR052155">
    <property type="entry name" value="Biofilm_reg_signaling"/>
</dbReference>
<keyword evidence="3 4" id="KW-0472">Membrane</keyword>
<dbReference type="InterPro" id="IPR029787">
    <property type="entry name" value="Nucleotide_cyclase"/>
</dbReference>
<dbReference type="RefSeq" id="WP_183562577.1">
    <property type="nucleotide sequence ID" value="NZ_CBCSLB010000005.1"/>
</dbReference>
<reference evidence="8 9" key="1">
    <citation type="submission" date="2020-08" db="EMBL/GenBank/DDBJ databases">
        <title>Genomic Encyclopedia of Type Strains, Phase III (KMG-III): the genomes of soil and plant-associated and newly described type strains.</title>
        <authorList>
            <person name="Whitman W."/>
        </authorList>
    </citation>
    <scope>NUCLEOTIDE SEQUENCE [LARGE SCALE GENOMIC DNA]</scope>
    <source>
        <strain evidence="8 9">CECT 8234</strain>
    </source>
</reference>
<dbReference type="NCBIfam" id="TIGR00254">
    <property type="entry name" value="GGDEF"/>
    <property type="match status" value="1"/>
</dbReference>
<evidence type="ECO:0000256" key="1">
    <source>
        <dbReference type="ARBA" id="ARBA00004236"/>
    </source>
</evidence>
<dbReference type="SUPFAM" id="SSF141868">
    <property type="entry name" value="EAL domain-like"/>
    <property type="match status" value="1"/>
</dbReference>
<dbReference type="Proteomes" id="UP000518605">
    <property type="component" value="Unassembled WGS sequence"/>
</dbReference>
<dbReference type="PANTHER" id="PTHR44757:SF2">
    <property type="entry name" value="BIOFILM ARCHITECTURE MAINTENANCE PROTEIN MBAA"/>
    <property type="match status" value="1"/>
</dbReference>
<sequence length="829" mass="94397">MRKIRLSIAQKLIYSFGLLVLLSFGLLVFAHLVKLYHSNLRESELQAQTESMAYINPFARTMDETTTLLETLEACLLELKKNQFHNRENAITLLKEVLADNPELLGVYTLWEPNAFDGNDANNRNKNSYDDATGRFIPYVVRENESINVFAIENYDDKEKGMFYQLPKLTKSFTLLEPYIYEINGQSTWMTSLVLPLLDEQGRFLGIVGADISLDSLQKQIEKFHPLGGYATIVTTENRYLVNGRSASLINTPYQLWSTNDELEAMKGTSSRIAYTSDPSESGTVLRMFYPILIHNVLWHIETVIPKKKMLPNYYSSLWESILITSVALLFMAAAMAFLVRKIILVNIHKVVRATSAFAAGSGEQRLNIHTNDEFEFMALHFNNMLTQRKEAERVIEYQSTHDLLTGLPNRYAYHCYMDEQSTQNRHQDSHYALLFIDLDRFKMINDTLDHAMGDQLLKQMADRIVNAVGAAGRVFRFGGDEYIALLEDVPHLHLAAHTADAILKTISAPIQLKDRMFYITASIGISIQHEWTPAAADQLIKEADIAMYVAKKEHNTSKVYTASMNDVTKREQLLESSMLQALELGQFMLYYQPKVEVATGRIYGAEALIRWSHPELGMVSPLDFIPIAEKTGFIIPLGEWVLFTACQQMKEWERMGLPQLSVSVNMSMIQFQQKQIVHTIERILTEAGIRPEQLELEITESIFMDNAEHTLTILHELKQLGVKLSLDDFGTGYSSLSYLQNIPLHTLKLDKSFINGIVDDFKKQMIFKSVIVIAHNLNLNVVTEGVETQEELEIICGHQCDAIQGYIYSPPVPAERFAQLFIEHNKNG</sequence>
<evidence type="ECO:0000259" key="5">
    <source>
        <dbReference type="PROSITE" id="PS50883"/>
    </source>
</evidence>
<evidence type="ECO:0000256" key="2">
    <source>
        <dbReference type="ARBA" id="ARBA00022475"/>
    </source>
</evidence>
<dbReference type="CDD" id="cd06225">
    <property type="entry name" value="HAMP"/>
    <property type="match status" value="1"/>
</dbReference>
<keyword evidence="9" id="KW-1185">Reference proteome</keyword>
<evidence type="ECO:0000259" key="7">
    <source>
        <dbReference type="PROSITE" id="PS50887"/>
    </source>
</evidence>
<comment type="subcellular location">
    <subcellularLocation>
        <location evidence="1">Cell membrane</location>
    </subcellularLocation>
</comment>
<dbReference type="AlphaFoldDB" id="A0A7W5GAA0"/>
<name>A0A7W5GAA0_9BACL</name>
<dbReference type="SMART" id="SM00052">
    <property type="entry name" value="EAL"/>
    <property type="match status" value="1"/>
</dbReference>
<keyword evidence="4" id="KW-1133">Transmembrane helix</keyword>
<dbReference type="FunFam" id="3.20.20.450:FF:000001">
    <property type="entry name" value="Cyclic di-GMP phosphodiesterase yahA"/>
    <property type="match status" value="1"/>
</dbReference>
<feature type="domain" description="GGDEF" evidence="7">
    <location>
        <begin position="430"/>
        <end position="565"/>
    </location>
</feature>
<dbReference type="InterPro" id="IPR035919">
    <property type="entry name" value="EAL_sf"/>
</dbReference>
<proteinExistence type="predicted"/>
<gene>
    <name evidence="8" type="ORF">FHS16_002596</name>
</gene>
<dbReference type="GO" id="GO:0005886">
    <property type="term" value="C:plasma membrane"/>
    <property type="evidence" value="ECO:0007669"/>
    <property type="project" value="UniProtKB-SubCell"/>
</dbReference>
<dbReference type="GO" id="GO:0007165">
    <property type="term" value="P:signal transduction"/>
    <property type="evidence" value="ECO:0007669"/>
    <property type="project" value="InterPro"/>
</dbReference>
<dbReference type="Gene3D" id="3.20.20.450">
    <property type="entry name" value="EAL domain"/>
    <property type="match status" value="1"/>
</dbReference>
<dbReference type="InterPro" id="IPR001633">
    <property type="entry name" value="EAL_dom"/>
</dbReference>
<dbReference type="PROSITE" id="PS50887">
    <property type="entry name" value="GGDEF"/>
    <property type="match status" value="1"/>
</dbReference>
<dbReference type="Gene3D" id="6.10.340.10">
    <property type="match status" value="1"/>
</dbReference>
<dbReference type="Pfam" id="PF00563">
    <property type="entry name" value="EAL"/>
    <property type="match status" value="1"/>
</dbReference>
<dbReference type="Gene3D" id="3.30.450.20">
    <property type="entry name" value="PAS domain"/>
    <property type="match status" value="2"/>
</dbReference>
<dbReference type="PROSITE" id="PS50885">
    <property type="entry name" value="HAMP"/>
    <property type="match status" value="1"/>
</dbReference>
<feature type="transmembrane region" description="Helical" evidence="4">
    <location>
        <begin position="12"/>
        <end position="33"/>
    </location>
</feature>
<evidence type="ECO:0000256" key="4">
    <source>
        <dbReference type="SAM" id="Phobius"/>
    </source>
</evidence>
<dbReference type="EMBL" id="JACHXW010000006">
    <property type="protein sequence ID" value="MBB3152546.1"/>
    <property type="molecule type" value="Genomic_DNA"/>
</dbReference>
<evidence type="ECO:0000259" key="6">
    <source>
        <dbReference type="PROSITE" id="PS50885"/>
    </source>
</evidence>
<dbReference type="CDD" id="cd01948">
    <property type="entry name" value="EAL"/>
    <property type="match status" value="1"/>
</dbReference>
<dbReference type="InterPro" id="IPR000160">
    <property type="entry name" value="GGDEF_dom"/>
</dbReference>
<dbReference type="PANTHER" id="PTHR44757">
    <property type="entry name" value="DIGUANYLATE CYCLASE DGCP"/>
    <property type="match status" value="1"/>
</dbReference>
<dbReference type="Pfam" id="PF00990">
    <property type="entry name" value="GGDEF"/>
    <property type="match status" value="1"/>
</dbReference>
<feature type="domain" description="EAL" evidence="5">
    <location>
        <begin position="572"/>
        <end position="826"/>
    </location>
</feature>
<dbReference type="CDD" id="cd12913">
    <property type="entry name" value="PDC1_MCP_like"/>
    <property type="match status" value="1"/>
</dbReference>